<feature type="transmembrane region" description="Helical" evidence="1">
    <location>
        <begin position="95"/>
        <end position="120"/>
    </location>
</feature>
<dbReference type="EMBL" id="JBHSHD010000005">
    <property type="protein sequence ID" value="MFC4819642.1"/>
    <property type="molecule type" value="Genomic_DNA"/>
</dbReference>
<gene>
    <name evidence="2" type="ORF">ACFO6Q_04870</name>
</gene>
<feature type="transmembrane region" description="Helical" evidence="1">
    <location>
        <begin position="342"/>
        <end position="361"/>
    </location>
</feature>
<dbReference type="Proteomes" id="UP001595886">
    <property type="component" value="Unassembled WGS sequence"/>
</dbReference>
<feature type="transmembrane region" description="Helical" evidence="1">
    <location>
        <begin position="317"/>
        <end position="335"/>
    </location>
</feature>
<evidence type="ECO:0008006" key="4">
    <source>
        <dbReference type="Google" id="ProtNLM"/>
    </source>
</evidence>
<feature type="transmembrane region" description="Helical" evidence="1">
    <location>
        <begin position="150"/>
        <end position="168"/>
    </location>
</feature>
<feature type="transmembrane region" description="Helical" evidence="1">
    <location>
        <begin position="367"/>
        <end position="385"/>
    </location>
</feature>
<keyword evidence="1" id="KW-0472">Membrane</keyword>
<proteinExistence type="predicted"/>
<keyword evidence="1" id="KW-1133">Transmembrane helix</keyword>
<evidence type="ECO:0000313" key="3">
    <source>
        <dbReference type="Proteomes" id="UP001595886"/>
    </source>
</evidence>
<accession>A0ABV9QW04</accession>
<feature type="transmembrane region" description="Helical" evidence="1">
    <location>
        <begin position="175"/>
        <end position="194"/>
    </location>
</feature>
<feature type="transmembrane region" description="Helical" evidence="1">
    <location>
        <begin position="57"/>
        <end position="75"/>
    </location>
</feature>
<name>A0ABV9QW04_9GAMM</name>
<sequence>MALVVLGVLWTLWFWPTPFSDFFLYWDEAGGTAAYERGGAGVLVFALVRRFLSAPQWAALFVNLSAAVFLLWLFWRCDTTRWRVFAHLGALYLLLITPYFALVQIDLIATACLAACWALLLRPPQGWPGWLSWGLGLSLGVAAVSTRPQFALTMSVLVGMLVVLWLALDSRRGTKVLLALSATLALVVAIGFSLDLWARYAAGTGERVRTSSAVTLYSGLLATEAGSWCGGWTPAASQAALEDRDKPLSTAMSERLAARPAGHWLGIIQCKLTRVVLLPRPFALFWLAPPGADAVSLDAEQRRRLDVVEALRPWERALYRLLTLAIYLGVVVIAIRRRRVGGLALVPIAWALSFWLVHLVFEAQERYFLATIALLPLLSALVSSVDASRRIQTRTSAS</sequence>
<organism evidence="2 3">
    <name type="scientific">Dokdonella ginsengisoli</name>
    <dbReference type="NCBI Taxonomy" id="363846"/>
    <lineage>
        <taxon>Bacteria</taxon>
        <taxon>Pseudomonadati</taxon>
        <taxon>Pseudomonadota</taxon>
        <taxon>Gammaproteobacteria</taxon>
        <taxon>Lysobacterales</taxon>
        <taxon>Rhodanobacteraceae</taxon>
        <taxon>Dokdonella</taxon>
    </lineage>
</organism>
<reference evidence="3" key="1">
    <citation type="journal article" date="2019" name="Int. J. Syst. Evol. Microbiol.">
        <title>The Global Catalogue of Microorganisms (GCM) 10K type strain sequencing project: providing services to taxonomists for standard genome sequencing and annotation.</title>
        <authorList>
            <consortium name="The Broad Institute Genomics Platform"/>
            <consortium name="The Broad Institute Genome Sequencing Center for Infectious Disease"/>
            <person name="Wu L."/>
            <person name="Ma J."/>
        </authorList>
    </citation>
    <scope>NUCLEOTIDE SEQUENCE [LARGE SCALE GENOMIC DNA]</scope>
    <source>
        <strain evidence="3">CCUG 30340</strain>
    </source>
</reference>
<evidence type="ECO:0000256" key="1">
    <source>
        <dbReference type="SAM" id="Phobius"/>
    </source>
</evidence>
<protein>
    <recommendedName>
        <fullName evidence="4">Glycosyltransferase RgtA/B/C/D-like domain-containing protein</fullName>
    </recommendedName>
</protein>
<dbReference type="RefSeq" id="WP_380019428.1">
    <property type="nucleotide sequence ID" value="NZ_JBHSHD010000005.1"/>
</dbReference>
<evidence type="ECO:0000313" key="2">
    <source>
        <dbReference type="EMBL" id="MFC4819642.1"/>
    </source>
</evidence>
<keyword evidence="1" id="KW-0812">Transmembrane</keyword>
<keyword evidence="3" id="KW-1185">Reference proteome</keyword>
<comment type="caution">
    <text evidence="2">The sequence shown here is derived from an EMBL/GenBank/DDBJ whole genome shotgun (WGS) entry which is preliminary data.</text>
</comment>